<reference evidence="2" key="1">
    <citation type="submission" date="2021-05" db="EMBL/GenBank/DDBJ databases">
        <authorList>
            <person name="Kaiqin L."/>
            <person name="Jian G."/>
        </authorList>
    </citation>
    <scope>NUCLEOTIDE SEQUENCE</scope>
    <source>
        <strain evidence="2">HDS5</strain>
    </source>
</reference>
<evidence type="ECO:0000313" key="3">
    <source>
        <dbReference type="Proteomes" id="UP000682416"/>
    </source>
</evidence>
<dbReference type="EMBL" id="CP074402">
    <property type="protein sequence ID" value="QVJ03027.1"/>
    <property type="molecule type" value="Genomic_DNA"/>
</dbReference>
<dbReference type="KEGG" id="nec:KGD82_13415"/>
<dbReference type="AlphaFoldDB" id="A0A975LD15"/>
<evidence type="ECO:0000256" key="1">
    <source>
        <dbReference type="SAM" id="MobiDB-lite"/>
    </source>
</evidence>
<sequence>MTHDYDVFTAPATTDQTDPESAHDQKVRTQFARELAVMLDGEGQDHAADLVRHAPTDGQWP</sequence>
<keyword evidence="3" id="KW-1185">Reference proteome</keyword>
<accession>A0A975LD15</accession>
<feature type="region of interest" description="Disordered" evidence="1">
    <location>
        <begin position="1"/>
        <end position="23"/>
    </location>
</feature>
<dbReference type="Proteomes" id="UP000682416">
    <property type="component" value="Chromosome"/>
</dbReference>
<evidence type="ECO:0000313" key="2">
    <source>
        <dbReference type="EMBL" id="QVJ03027.1"/>
    </source>
</evidence>
<name>A0A975LD15_9ACTN</name>
<organism evidence="2 3">
    <name type="scientific">Nocardiopsis eucommiae</name>
    <dbReference type="NCBI Taxonomy" id="2831970"/>
    <lineage>
        <taxon>Bacteria</taxon>
        <taxon>Bacillati</taxon>
        <taxon>Actinomycetota</taxon>
        <taxon>Actinomycetes</taxon>
        <taxon>Streptosporangiales</taxon>
        <taxon>Nocardiopsidaceae</taxon>
        <taxon>Nocardiopsis</taxon>
    </lineage>
</organism>
<protein>
    <submittedName>
        <fullName evidence="2">Uncharacterized protein</fullName>
    </submittedName>
</protein>
<dbReference type="RefSeq" id="WP_431870870.1">
    <property type="nucleotide sequence ID" value="NZ_CBDRIY010000019.1"/>
</dbReference>
<proteinExistence type="predicted"/>
<gene>
    <name evidence="2" type="ORF">KGD82_13415</name>
</gene>